<reference evidence="1 2" key="1">
    <citation type="journal article" date="2015" name="Nat. Commun.">
        <title>Lucilia cuprina genome unlocks parasitic fly biology to underpin future interventions.</title>
        <authorList>
            <person name="Anstead C.A."/>
            <person name="Korhonen P.K."/>
            <person name="Young N.D."/>
            <person name="Hall R.S."/>
            <person name="Jex A.R."/>
            <person name="Murali S.C."/>
            <person name="Hughes D.S."/>
            <person name="Lee S.F."/>
            <person name="Perry T."/>
            <person name="Stroehlein A.J."/>
            <person name="Ansell B.R."/>
            <person name="Breugelmans B."/>
            <person name="Hofmann A."/>
            <person name="Qu J."/>
            <person name="Dugan S."/>
            <person name="Lee S.L."/>
            <person name="Chao H."/>
            <person name="Dinh H."/>
            <person name="Han Y."/>
            <person name="Doddapaneni H.V."/>
            <person name="Worley K.C."/>
            <person name="Muzny D.M."/>
            <person name="Ioannidis P."/>
            <person name="Waterhouse R.M."/>
            <person name="Zdobnov E.M."/>
            <person name="James P.J."/>
            <person name="Bagnall N.H."/>
            <person name="Kotze A.C."/>
            <person name="Gibbs R.A."/>
            <person name="Richards S."/>
            <person name="Batterham P."/>
            <person name="Gasser R.B."/>
        </authorList>
    </citation>
    <scope>NUCLEOTIDE SEQUENCE [LARGE SCALE GENOMIC DNA]</scope>
    <source>
        <strain evidence="1 2">LS</strain>
        <tissue evidence="1">Full body</tissue>
    </source>
</reference>
<proteinExistence type="predicted"/>
<comment type="caution">
    <text evidence="1">The sequence shown here is derived from an EMBL/GenBank/DDBJ whole genome shotgun (WGS) entry which is preliminary data.</text>
</comment>
<gene>
    <name evidence="1" type="ORF">FF38_07035</name>
</gene>
<organism evidence="1 2">
    <name type="scientific">Lucilia cuprina</name>
    <name type="common">Green bottle fly</name>
    <name type="synonym">Australian sheep blowfly</name>
    <dbReference type="NCBI Taxonomy" id="7375"/>
    <lineage>
        <taxon>Eukaryota</taxon>
        <taxon>Metazoa</taxon>
        <taxon>Ecdysozoa</taxon>
        <taxon>Arthropoda</taxon>
        <taxon>Hexapoda</taxon>
        <taxon>Insecta</taxon>
        <taxon>Pterygota</taxon>
        <taxon>Neoptera</taxon>
        <taxon>Endopterygota</taxon>
        <taxon>Diptera</taxon>
        <taxon>Brachycera</taxon>
        <taxon>Muscomorpha</taxon>
        <taxon>Oestroidea</taxon>
        <taxon>Calliphoridae</taxon>
        <taxon>Luciliinae</taxon>
        <taxon>Lucilia</taxon>
    </lineage>
</organism>
<evidence type="ECO:0008006" key="3">
    <source>
        <dbReference type="Google" id="ProtNLM"/>
    </source>
</evidence>
<evidence type="ECO:0000313" key="1">
    <source>
        <dbReference type="EMBL" id="KNC20684.1"/>
    </source>
</evidence>
<protein>
    <recommendedName>
        <fullName evidence="3">DUF4371 domain-containing protein</fullName>
    </recommendedName>
</protein>
<dbReference type="OMA" id="ACKRIFQ"/>
<accession>A0A0L0BN27</accession>
<name>A0A0L0BN27_LUCCU</name>
<dbReference type="EMBL" id="JRES01001707">
    <property type="protein sequence ID" value="KNC20684.1"/>
    <property type="molecule type" value="Genomic_DNA"/>
</dbReference>
<dbReference type="Proteomes" id="UP000037069">
    <property type="component" value="Unassembled WGS sequence"/>
</dbReference>
<dbReference type="OrthoDB" id="10023262at2759"/>
<sequence length="142" mass="16221">MQFEDGKQIRMHRTKCTNIIKNVLSPHFMKELRIVIGNSNYSILIDESIDVGVVKLLVQAKTIVSTFLAIAEVENADSKRIAKVIIEELNRLKICVTNMLGIRELNNEIGTETETSIRHDCVNFVVRLIIQLKQISDCNTYF</sequence>
<evidence type="ECO:0000313" key="2">
    <source>
        <dbReference type="Proteomes" id="UP000037069"/>
    </source>
</evidence>
<keyword evidence="2" id="KW-1185">Reference proteome</keyword>
<dbReference type="AlphaFoldDB" id="A0A0L0BN27"/>